<dbReference type="RefSeq" id="WP_158869118.1">
    <property type="nucleotide sequence ID" value="NZ_CP046401.1"/>
</dbReference>
<feature type="transmembrane region" description="Helical" evidence="1">
    <location>
        <begin position="135"/>
        <end position="155"/>
    </location>
</feature>
<proteinExistence type="predicted"/>
<evidence type="ECO:0000256" key="1">
    <source>
        <dbReference type="SAM" id="Phobius"/>
    </source>
</evidence>
<accession>A0A6I6JXA4</accession>
<organism evidence="2 3">
    <name type="scientific">Maribellus comscasis</name>
    <dbReference type="NCBI Taxonomy" id="2681766"/>
    <lineage>
        <taxon>Bacteria</taxon>
        <taxon>Pseudomonadati</taxon>
        <taxon>Bacteroidota</taxon>
        <taxon>Bacteroidia</taxon>
        <taxon>Marinilabiliales</taxon>
        <taxon>Prolixibacteraceae</taxon>
        <taxon>Maribellus</taxon>
    </lineage>
</organism>
<gene>
    <name evidence="2" type="ORF">GM418_20590</name>
</gene>
<evidence type="ECO:0000313" key="2">
    <source>
        <dbReference type="EMBL" id="QGY45979.1"/>
    </source>
</evidence>
<keyword evidence="1" id="KW-0472">Membrane</keyword>
<evidence type="ECO:0000313" key="3">
    <source>
        <dbReference type="Proteomes" id="UP000428260"/>
    </source>
</evidence>
<keyword evidence="1" id="KW-0812">Transmembrane</keyword>
<feature type="transmembrane region" description="Helical" evidence="1">
    <location>
        <begin position="99"/>
        <end position="120"/>
    </location>
</feature>
<feature type="transmembrane region" description="Helical" evidence="1">
    <location>
        <begin position="69"/>
        <end position="87"/>
    </location>
</feature>
<dbReference type="KEGG" id="mcos:GM418_20590"/>
<keyword evidence="3" id="KW-1185">Reference proteome</keyword>
<keyword evidence="1" id="KW-1133">Transmembrane helix</keyword>
<name>A0A6I6JXA4_9BACT</name>
<reference evidence="2 3" key="1">
    <citation type="submission" date="2019-11" db="EMBL/GenBank/DDBJ databases">
        <authorList>
            <person name="Zheng R.K."/>
            <person name="Sun C.M."/>
        </authorList>
    </citation>
    <scope>NUCLEOTIDE SEQUENCE [LARGE SCALE GENOMIC DNA]</scope>
    <source>
        <strain evidence="2 3">WC007</strain>
    </source>
</reference>
<protein>
    <submittedName>
        <fullName evidence="2">Uncharacterized protein</fullName>
    </submittedName>
</protein>
<dbReference type="Proteomes" id="UP000428260">
    <property type="component" value="Chromosome"/>
</dbReference>
<dbReference type="AlphaFoldDB" id="A0A6I6JXA4"/>
<dbReference type="EMBL" id="CP046401">
    <property type="protein sequence ID" value="QGY45979.1"/>
    <property type="molecule type" value="Genomic_DNA"/>
</dbReference>
<feature type="transmembrane region" description="Helical" evidence="1">
    <location>
        <begin position="43"/>
        <end position="63"/>
    </location>
</feature>
<feature type="transmembrane region" description="Helical" evidence="1">
    <location>
        <begin position="6"/>
        <end position="23"/>
    </location>
</feature>
<sequence length="162" mass="19279">MNFFDIFPFILAVIFMFLLGWLLPKTGKTYDVLKMHLDLFPHWFKWIGIVWFAVAFTVFLFVFHLNKSGLNFLVLNTNFSLFLFLFSREKREDEFSEQIRLKAFVYAFISFIGVIIIYGALQESRWCVPVIFNEFTFVLVFLGIALISSLIYFYMSIFYSNK</sequence>